<dbReference type="PANTHER" id="PTHR31889:SF2">
    <property type="entry name" value="FUCOSYLTRANSFERASE 3"/>
    <property type="match status" value="1"/>
</dbReference>
<dbReference type="EC" id="2.4.1.-" evidence="6"/>
<dbReference type="PANTHER" id="PTHR31889">
    <property type="entry name" value="FUCOSYLTRANSFERASE 2-RELATED"/>
    <property type="match status" value="1"/>
</dbReference>
<evidence type="ECO:0000256" key="1">
    <source>
        <dbReference type="ARBA" id="ARBA00010481"/>
    </source>
</evidence>
<comment type="subcellular location">
    <subcellularLocation>
        <location evidence="6">Golgi apparatus</location>
        <location evidence="6">Golgi stack membrane</location>
        <topology evidence="6">Single-pass type II membrane protein</topology>
    </subcellularLocation>
</comment>
<gene>
    <name evidence="8" type="ORF">R1flu_010622</name>
</gene>
<dbReference type="Proteomes" id="UP001605036">
    <property type="component" value="Unassembled WGS sequence"/>
</dbReference>
<keyword evidence="2 6" id="KW-0328">Glycosyltransferase</keyword>
<evidence type="ECO:0000256" key="6">
    <source>
        <dbReference type="RuleBase" id="RU367004"/>
    </source>
</evidence>
<evidence type="ECO:0000313" key="9">
    <source>
        <dbReference type="Proteomes" id="UP001605036"/>
    </source>
</evidence>
<evidence type="ECO:0000256" key="7">
    <source>
        <dbReference type="SAM" id="MobiDB-lite"/>
    </source>
</evidence>
<dbReference type="FunFam" id="3.40.50.11340:FF:000005">
    <property type="entry name" value="Galactoside 2-alpha-L-fucosyltransferase"/>
    <property type="match status" value="1"/>
</dbReference>
<keyword evidence="9" id="KW-1185">Reference proteome</keyword>
<dbReference type="InterPro" id="IPR004938">
    <property type="entry name" value="XG_FTase"/>
</dbReference>
<evidence type="ECO:0000256" key="3">
    <source>
        <dbReference type="ARBA" id="ARBA00022679"/>
    </source>
</evidence>
<dbReference type="Gene3D" id="3.40.50.11340">
    <property type="match status" value="1"/>
</dbReference>
<reference evidence="8 9" key="1">
    <citation type="submission" date="2024-09" db="EMBL/GenBank/DDBJ databases">
        <title>Chromosome-scale assembly of Riccia fluitans.</title>
        <authorList>
            <person name="Paukszto L."/>
            <person name="Sawicki J."/>
            <person name="Karawczyk K."/>
            <person name="Piernik-Szablinska J."/>
            <person name="Szczecinska M."/>
            <person name="Mazdziarz M."/>
        </authorList>
    </citation>
    <scope>NUCLEOTIDE SEQUENCE [LARGE SCALE GENOMIC DNA]</scope>
    <source>
        <strain evidence="8">Rf_01</strain>
        <tissue evidence="8">Aerial parts of the thallus</tissue>
    </source>
</reference>
<keyword evidence="6" id="KW-0472">Membrane</keyword>
<dbReference type="GO" id="GO:0016757">
    <property type="term" value="F:glycosyltransferase activity"/>
    <property type="evidence" value="ECO:0007669"/>
    <property type="project" value="UniProtKB-KW"/>
</dbReference>
<keyword evidence="4" id="KW-0325">Glycoprotein</keyword>
<keyword evidence="6" id="KW-0333">Golgi apparatus</keyword>
<organism evidence="8 9">
    <name type="scientific">Riccia fluitans</name>
    <dbReference type="NCBI Taxonomy" id="41844"/>
    <lineage>
        <taxon>Eukaryota</taxon>
        <taxon>Viridiplantae</taxon>
        <taxon>Streptophyta</taxon>
        <taxon>Embryophyta</taxon>
        <taxon>Marchantiophyta</taxon>
        <taxon>Marchantiopsida</taxon>
        <taxon>Marchantiidae</taxon>
        <taxon>Marchantiales</taxon>
        <taxon>Ricciaceae</taxon>
        <taxon>Riccia</taxon>
    </lineage>
</organism>
<protein>
    <recommendedName>
        <fullName evidence="6">Fucosyltransferase</fullName>
        <ecNumber evidence="6">2.4.1.-</ecNumber>
    </recommendedName>
</protein>
<feature type="transmembrane region" description="Helical" evidence="6">
    <location>
        <begin position="39"/>
        <end position="56"/>
    </location>
</feature>
<dbReference type="GO" id="GO:0032580">
    <property type="term" value="C:Golgi cisterna membrane"/>
    <property type="evidence" value="ECO:0007669"/>
    <property type="project" value="UniProtKB-SubCell"/>
</dbReference>
<name>A0ABD1Z5I0_9MARC</name>
<keyword evidence="6" id="KW-0812">Transmembrane</keyword>
<feature type="region of interest" description="Disordered" evidence="7">
    <location>
        <begin position="1"/>
        <end position="23"/>
    </location>
</feature>
<dbReference type="EMBL" id="JBHFFA010000002">
    <property type="protein sequence ID" value="KAL2643035.1"/>
    <property type="molecule type" value="Genomic_DNA"/>
</dbReference>
<keyword evidence="6" id="KW-1133">Transmembrane helix</keyword>
<sequence>MELPRSRRSSHSPVRGMTECGPPYTSAVNEKKSSFKTPLLLSFVIIFVVVASWLSYDIFVSFVSDTQLAQSAVVLVGVDANISSASRIAAGGDVLPGKTSTEAGKIEDRTLGGLLPDLAEFEPGVCASRSQQPHRKNYFQPSKELIRRLRRYEVRHRKCAGRARNFFHPQSQSEKDDCRYVVWIAFSGLGNRLMTLMGAFLYALLTDRTLLVDGTKDMSELFCEPIPKSSWLLPPEFTEEWLKTVNESSPQRFAHNSTDGGGSSVTADFSYIHFTYTFDHKDETFFCDESQDQLESVPWVFMKSDNYLVPGYYFVSRFNSDLGALFPDRGLMFHLLGNYLFHPSDAAWAWITRFYRSYLSNQDRLLGIQIRTFRPGPLPSFSEQLQQCILNNSILPKVVADGHSELKQQISGLRELKNGTTVLMTSLESYYYDNLREYYLSRPTESGESVAIHQPSHEGKQRTDNIGHDIKAWAEIYLLSLSDSLITSGWSTFGYAAQALAGVRPWILLKSEDDQVPDPPCVRAKSVEPCYHQFPIGNFKCPSKDAAHDRNSFAYLQPCEDVFFGAKLVQ</sequence>
<dbReference type="AlphaFoldDB" id="A0ABD1Z5I0"/>
<comment type="caution">
    <text evidence="8">The sequence shown here is derived from an EMBL/GenBank/DDBJ whole genome shotgun (WGS) entry which is preliminary data.</text>
</comment>
<evidence type="ECO:0000256" key="4">
    <source>
        <dbReference type="ARBA" id="ARBA00023180"/>
    </source>
</evidence>
<keyword evidence="5 6" id="KW-0961">Cell wall biogenesis/degradation</keyword>
<dbReference type="Pfam" id="PF03254">
    <property type="entry name" value="XG_FTase"/>
    <property type="match status" value="1"/>
</dbReference>
<accession>A0ABD1Z5I0</accession>
<dbReference type="GO" id="GO:0071555">
    <property type="term" value="P:cell wall organization"/>
    <property type="evidence" value="ECO:0007669"/>
    <property type="project" value="UniProtKB-UniRule"/>
</dbReference>
<evidence type="ECO:0000256" key="2">
    <source>
        <dbReference type="ARBA" id="ARBA00022676"/>
    </source>
</evidence>
<evidence type="ECO:0000256" key="5">
    <source>
        <dbReference type="ARBA" id="ARBA00023316"/>
    </source>
</evidence>
<comment type="similarity">
    <text evidence="1 6">Belongs to the glycosyltransferase 37 family.</text>
</comment>
<comment type="function">
    <text evidence="6">May be involved in cell wall biosynthesis.</text>
</comment>
<feature type="compositionally biased region" description="Basic residues" evidence="7">
    <location>
        <begin position="1"/>
        <end position="10"/>
    </location>
</feature>
<keyword evidence="3 6" id="KW-0808">Transferase</keyword>
<evidence type="ECO:0000313" key="8">
    <source>
        <dbReference type="EMBL" id="KAL2643035.1"/>
    </source>
</evidence>
<proteinExistence type="inferred from homology"/>